<name>A0A4S1XI80_9SPHN</name>
<protein>
    <submittedName>
        <fullName evidence="1">DUF4238 domain-containing protein</fullName>
    </submittedName>
</protein>
<evidence type="ECO:0000313" key="2">
    <source>
        <dbReference type="Proteomes" id="UP000306147"/>
    </source>
</evidence>
<dbReference type="AlphaFoldDB" id="A0A4S1XI80"/>
<reference evidence="1 2" key="1">
    <citation type="submission" date="2019-04" db="EMBL/GenBank/DDBJ databases">
        <title>Sphingomonas psychrotolerans sp. nov., isolated from soil in the Tianshan Mountains, Xinjiang, China.</title>
        <authorList>
            <person name="Luo Y."/>
            <person name="Sheng H."/>
        </authorList>
    </citation>
    <scope>NUCLEOTIDE SEQUENCE [LARGE SCALE GENOMIC DNA]</scope>
    <source>
        <strain evidence="1 2">ZFGT-11</strain>
    </source>
</reference>
<evidence type="ECO:0000313" key="1">
    <source>
        <dbReference type="EMBL" id="TGX55818.1"/>
    </source>
</evidence>
<gene>
    <name evidence="1" type="ORF">E5A73_01430</name>
</gene>
<dbReference type="EMBL" id="SRXT01000001">
    <property type="protein sequence ID" value="TGX55818.1"/>
    <property type="molecule type" value="Genomic_DNA"/>
</dbReference>
<dbReference type="Proteomes" id="UP000306147">
    <property type="component" value="Unassembled WGS sequence"/>
</dbReference>
<comment type="caution">
    <text evidence="1">The sequence shown here is derived from an EMBL/GenBank/DDBJ whole genome shotgun (WGS) entry which is preliminary data.</text>
</comment>
<dbReference type="InterPro" id="IPR025332">
    <property type="entry name" value="DUF4238"/>
</dbReference>
<organism evidence="1 2">
    <name type="scientific">Sphingomonas gei</name>
    <dbReference type="NCBI Taxonomy" id="1395960"/>
    <lineage>
        <taxon>Bacteria</taxon>
        <taxon>Pseudomonadati</taxon>
        <taxon>Pseudomonadota</taxon>
        <taxon>Alphaproteobacteria</taxon>
        <taxon>Sphingomonadales</taxon>
        <taxon>Sphingomonadaceae</taxon>
        <taxon>Sphingomonas</taxon>
    </lineage>
</organism>
<dbReference type="Pfam" id="PF14022">
    <property type="entry name" value="DUF4238"/>
    <property type="match status" value="1"/>
</dbReference>
<dbReference type="OrthoDB" id="7864018at2"/>
<keyword evidence="2" id="KW-1185">Reference proteome</keyword>
<accession>A0A4S1XI80</accession>
<proteinExistence type="predicted"/>
<sequence>MLVLRYWRKHRVHALSTDRHLGLKCPTSMSRMDEISIGNSDSEGAWLDRRGATTNIARGTHRSPIRLGTANVRKGNPVADANTEKFQHFVAKMQLKRFIDAKKWLHVWNRHVGKVMPQRHNKTFGETHLYSTENEAGEKDTWFEKRLNALETAAEPLLKKIEDAARLGMAPTFNEAEKAMLDRFFYTQWKRVPDFLGQAASLKGSEALDEIFAELRARHPDQLDRLAELDTPESRKRLMQGGKVQGLAVDSARILSLFARRGLVILQLPDEGDGFIIGSMPVVRTGQSLEDEDGEAWLPITPRLAIGPGMAEGTITLAKFDPAALEEFNRIVANQSTMFGGPDPAQIEKLGKWVLARKQAKAAEDDDAAS</sequence>